<organism evidence="2 3">
    <name type="scientific">Blastopirellula marina DSM 3645</name>
    <dbReference type="NCBI Taxonomy" id="314230"/>
    <lineage>
        <taxon>Bacteria</taxon>
        <taxon>Pseudomonadati</taxon>
        <taxon>Planctomycetota</taxon>
        <taxon>Planctomycetia</taxon>
        <taxon>Pirellulales</taxon>
        <taxon>Pirellulaceae</taxon>
        <taxon>Blastopirellula</taxon>
    </lineage>
</organism>
<reference evidence="2 3" key="1">
    <citation type="submission" date="2006-02" db="EMBL/GenBank/DDBJ databases">
        <authorList>
            <person name="Amann R."/>
            <person name="Ferriera S."/>
            <person name="Johnson J."/>
            <person name="Kravitz S."/>
            <person name="Halpern A."/>
            <person name="Remington K."/>
            <person name="Beeson K."/>
            <person name="Tran B."/>
            <person name="Rogers Y.-H."/>
            <person name="Friedman R."/>
            <person name="Venter J.C."/>
        </authorList>
    </citation>
    <scope>NUCLEOTIDE SEQUENCE [LARGE SCALE GENOMIC DNA]</scope>
    <source>
        <strain evidence="2 3">DSM 3645</strain>
    </source>
</reference>
<gene>
    <name evidence="2" type="ORF">DSM3645_15240</name>
</gene>
<dbReference type="STRING" id="314230.DSM3645_15240"/>
<feature type="compositionally biased region" description="Low complexity" evidence="1">
    <location>
        <begin position="221"/>
        <end position="268"/>
    </location>
</feature>
<proteinExistence type="predicted"/>
<accession>A4A267</accession>
<evidence type="ECO:0000313" key="3">
    <source>
        <dbReference type="Proteomes" id="UP000004358"/>
    </source>
</evidence>
<evidence type="ECO:0000313" key="2">
    <source>
        <dbReference type="EMBL" id="EAQ77170.1"/>
    </source>
</evidence>
<name>A4A267_9BACT</name>
<dbReference type="EMBL" id="AANZ01000041">
    <property type="protein sequence ID" value="EAQ77170.1"/>
    <property type="molecule type" value="Genomic_DNA"/>
</dbReference>
<dbReference type="HOGENOM" id="CLU_658367_0_0_0"/>
<evidence type="ECO:0000256" key="1">
    <source>
        <dbReference type="SAM" id="MobiDB-lite"/>
    </source>
</evidence>
<sequence>METKMSSPCECCKALWVKFELTAPLTKQTSKAAAKVYVDDDGHRCYWQGDDPDPNYSDPEDSGFDVYNLETGQALGGNPPYQFFGVAGDVGLACLDDSDPEQSRYRVVHLSPPRTALILQPISTIPPAHVDFLTQHLVMGSGLCWVMRRKAGNSRLQYEMVNGERVQALAWNAGPDPIIADDDIPYSGGSGSGCGGTYAYAVQDAFGDLIIAETFEVPCESSSSESYSSSQSESESQSESGSFSESESLSESQSQSESQSLSESGSESLSDESQPESPPSSSESDKSTAIVPASWSPAGFTALFVLEMPEVRFEDVATVKIPQRDGEIRIDPKFIAVCEPNTMKPCGFACEAPVNVGLKVVHGIIQVRFSDQSDEVVELTVRLSAIRKGFLGKRFPDRTREQFEANERFIRSAYPGV</sequence>
<feature type="region of interest" description="Disordered" evidence="1">
    <location>
        <begin position="221"/>
        <end position="289"/>
    </location>
</feature>
<comment type="caution">
    <text evidence="2">The sequence shown here is derived from an EMBL/GenBank/DDBJ whole genome shotgun (WGS) entry which is preliminary data.</text>
</comment>
<dbReference type="AlphaFoldDB" id="A4A267"/>
<protein>
    <submittedName>
        <fullName evidence="2">Uncharacterized protein</fullName>
    </submittedName>
</protein>
<dbReference type="Proteomes" id="UP000004358">
    <property type="component" value="Unassembled WGS sequence"/>
</dbReference>